<keyword evidence="3" id="KW-0472">Membrane</keyword>
<comment type="caution">
    <text evidence="5">The sequence shown here is derived from an EMBL/GenBank/DDBJ whole genome shotgun (WGS) entry which is preliminary data.</text>
</comment>
<dbReference type="CDD" id="cd00413">
    <property type="entry name" value="Glyco_hydrolase_16"/>
    <property type="match status" value="1"/>
</dbReference>
<gene>
    <name evidence="5" type="ORF">KDL28_19495</name>
</gene>
<feature type="transmembrane region" description="Helical" evidence="3">
    <location>
        <begin position="21"/>
        <end position="47"/>
    </location>
</feature>
<comment type="similarity">
    <text evidence="1">Belongs to the glycosyl hydrolase 16 family.</text>
</comment>
<keyword evidence="5" id="KW-0378">Hydrolase</keyword>
<evidence type="ECO:0000256" key="3">
    <source>
        <dbReference type="SAM" id="Phobius"/>
    </source>
</evidence>
<accession>A0ABT1A2R2</accession>
<dbReference type="EMBL" id="JAGSOV010000040">
    <property type="protein sequence ID" value="MCO1657246.1"/>
    <property type="molecule type" value="Genomic_DNA"/>
</dbReference>
<dbReference type="Gene3D" id="2.60.120.200">
    <property type="match status" value="1"/>
</dbReference>
<feature type="domain" description="GH16" evidence="4">
    <location>
        <begin position="75"/>
        <end position="315"/>
    </location>
</feature>
<evidence type="ECO:0000259" key="4">
    <source>
        <dbReference type="PROSITE" id="PS51762"/>
    </source>
</evidence>
<evidence type="ECO:0000313" key="5">
    <source>
        <dbReference type="EMBL" id="MCO1657246.1"/>
    </source>
</evidence>
<name>A0ABT1A2R2_9PSEU</name>
<protein>
    <submittedName>
        <fullName evidence="5">Glycoside hydrolase family 16 protein</fullName>
    </submittedName>
</protein>
<keyword evidence="6" id="KW-1185">Reference proteome</keyword>
<evidence type="ECO:0000256" key="2">
    <source>
        <dbReference type="SAM" id="MobiDB-lite"/>
    </source>
</evidence>
<dbReference type="GO" id="GO:0016787">
    <property type="term" value="F:hydrolase activity"/>
    <property type="evidence" value="ECO:0007669"/>
    <property type="project" value="UniProtKB-KW"/>
</dbReference>
<dbReference type="RefSeq" id="WP_252440752.1">
    <property type="nucleotide sequence ID" value="NZ_JAGSOV010000040.1"/>
</dbReference>
<dbReference type="PROSITE" id="PS51762">
    <property type="entry name" value="GH16_2"/>
    <property type="match status" value="1"/>
</dbReference>
<feature type="compositionally biased region" description="Basic and acidic residues" evidence="2">
    <location>
        <begin position="67"/>
        <end position="76"/>
    </location>
</feature>
<dbReference type="InterPro" id="IPR013320">
    <property type="entry name" value="ConA-like_dom_sf"/>
</dbReference>
<organism evidence="5 6">
    <name type="scientific">Pseudonocardia humida</name>
    <dbReference type="NCBI Taxonomy" id="2800819"/>
    <lineage>
        <taxon>Bacteria</taxon>
        <taxon>Bacillati</taxon>
        <taxon>Actinomycetota</taxon>
        <taxon>Actinomycetes</taxon>
        <taxon>Pseudonocardiales</taxon>
        <taxon>Pseudonocardiaceae</taxon>
        <taxon>Pseudonocardia</taxon>
    </lineage>
</organism>
<dbReference type="PANTHER" id="PTHR10963:SF55">
    <property type="entry name" value="GLYCOSIDE HYDROLASE FAMILY 16 PROTEIN"/>
    <property type="match status" value="1"/>
</dbReference>
<keyword evidence="3" id="KW-0812">Transmembrane</keyword>
<dbReference type="InterPro" id="IPR050546">
    <property type="entry name" value="Glycosyl_Hydrlase_16"/>
</dbReference>
<dbReference type="Proteomes" id="UP001165283">
    <property type="component" value="Unassembled WGS sequence"/>
</dbReference>
<evidence type="ECO:0000256" key="1">
    <source>
        <dbReference type="ARBA" id="ARBA00006865"/>
    </source>
</evidence>
<dbReference type="InterPro" id="IPR000757">
    <property type="entry name" value="Beta-glucanase-like"/>
</dbReference>
<sequence>MPDTHELAVVHPYAEPRPPRWGTIILTLLLTIVLGLGLALFLVVGFWPDPAPRTSAAVDRAQTADSARSDTGDRADYAATALPGGRFELDPTIPAGTEAAARYSWPLLQADEFDGTALNPLTWQPYEGGAAGAVGQRSASNLTVSGGTLKVTSRGLTSGGMGWQPGQTYGRWEVRARTEAGAGYRPAILLWPDGEDWPIGGEIDFLDTPHPDRSETNFVVHYGAQNSQDGVAVEGDFTGWHTYAVEWAPDHVAGFVDGQEVFRTTDPQKIPTGPMRLTIQQDIGPSEDGWTPAPATTTPAEVQMEVDWVRIYAAP</sequence>
<reference evidence="5" key="1">
    <citation type="submission" date="2021-04" db="EMBL/GenBank/DDBJ databases">
        <title>Pseudonocardia sp. nov., isolated from sandy soil of mangrove forest.</title>
        <authorList>
            <person name="Zan Z."/>
            <person name="Huang R."/>
            <person name="Liu W."/>
        </authorList>
    </citation>
    <scope>NUCLEOTIDE SEQUENCE</scope>
    <source>
        <strain evidence="5">S2-4</strain>
    </source>
</reference>
<dbReference type="Pfam" id="PF00722">
    <property type="entry name" value="Glyco_hydro_16"/>
    <property type="match status" value="1"/>
</dbReference>
<dbReference type="SUPFAM" id="SSF49899">
    <property type="entry name" value="Concanavalin A-like lectins/glucanases"/>
    <property type="match status" value="1"/>
</dbReference>
<proteinExistence type="inferred from homology"/>
<evidence type="ECO:0000313" key="6">
    <source>
        <dbReference type="Proteomes" id="UP001165283"/>
    </source>
</evidence>
<dbReference type="PANTHER" id="PTHR10963">
    <property type="entry name" value="GLYCOSYL HYDROLASE-RELATED"/>
    <property type="match status" value="1"/>
</dbReference>
<keyword evidence="3" id="KW-1133">Transmembrane helix</keyword>
<feature type="region of interest" description="Disordered" evidence="2">
    <location>
        <begin position="53"/>
        <end position="77"/>
    </location>
</feature>